<dbReference type="OMA" id="INMMGAG"/>
<dbReference type="FunCoup" id="A0A163J442">
    <property type="interactions" value="300"/>
</dbReference>
<dbReference type="Proteomes" id="UP000078561">
    <property type="component" value="Unassembled WGS sequence"/>
</dbReference>
<dbReference type="STRING" id="4829.A0A163J442"/>
<feature type="transmembrane region" description="Helical" evidence="8">
    <location>
        <begin position="487"/>
        <end position="505"/>
    </location>
</feature>
<feature type="transmembrane region" description="Helical" evidence="8">
    <location>
        <begin position="73"/>
        <end position="90"/>
    </location>
</feature>
<gene>
    <name evidence="10" type="primary">ABSGL_02490.1 scaffold 3452</name>
</gene>
<evidence type="ECO:0000256" key="5">
    <source>
        <dbReference type="ARBA" id="ARBA00022989"/>
    </source>
</evidence>
<evidence type="ECO:0000313" key="10">
    <source>
        <dbReference type="EMBL" id="SAL97032.1"/>
    </source>
</evidence>
<keyword evidence="2" id="KW-0813">Transport</keyword>
<feature type="region of interest" description="Disordered" evidence="7">
    <location>
        <begin position="1"/>
        <end position="33"/>
    </location>
</feature>
<dbReference type="InterPro" id="IPR004840">
    <property type="entry name" value="Amino_acid_permease_CS"/>
</dbReference>
<protein>
    <recommendedName>
        <fullName evidence="9">Amino acid permease/ SLC12A domain-containing protein</fullName>
    </recommendedName>
</protein>
<feature type="transmembrane region" description="Helical" evidence="8">
    <location>
        <begin position="280"/>
        <end position="299"/>
    </location>
</feature>
<feature type="transmembrane region" description="Helical" evidence="8">
    <location>
        <begin position="239"/>
        <end position="260"/>
    </location>
</feature>
<feature type="transmembrane region" description="Helical" evidence="8">
    <location>
        <begin position="378"/>
        <end position="399"/>
    </location>
</feature>
<dbReference type="OrthoDB" id="3900342at2759"/>
<dbReference type="PROSITE" id="PS00218">
    <property type="entry name" value="AMINO_ACID_PERMEASE_1"/>
    <property type="match status" value="1"/>
</dbReference>
<feature type="domain" description="Amino acid permease/ SLC12A" evidence="9">
    <location>
        <begin position="45"/>
        <end position="510"/>
    </location>
</feature>
<evidence type="ECO:0000313" key="11">
    <source>
        <dbReference type="Proteomes" id="UP000078561"/>
    </source>
</evidence>
<name>A0A163J442_ABSGL</name>
<dbReference type="PANTHER" id="PTHR43341">
    <property type="entry name" value="AMINO ACID PERMEASE"/>
    <property type="match status" value="1"/>
</dbReference>
<feature type="transmembrane region" description="Helical" evidence="8">
    <location>
        <begin position="454"/>
        <end position="475"/>
    </location>
</feature>
<dbReference type="Pfam" id="PF00324">
    <property type="entry name" value="AA_permease"/>
    <property type="match status" value="1"/>
</dbReference>
<evidence type="ECO:0000256" key="4">
    <source>
        <dbReference type="ARBA" id="ARBA00022970"/>
    </source>
</evidence>
<accession>A0A163J442</accession>
<evidence type="ECO:0000256" key="3">
    <source>
        <dbReference type="ARBA" id="ARBA00022692"/>
    </source>
</evidence>
<dbReference type="GO" id="GO:0016020">
    <property type="term" value="C:membrane"/>
    <property type="evidence" value="ECO:0007669"/>
    <property type="project" value="UniProtKB-SubCell"/>
</dbReference>
<dbReference type="InterPro" id="IPR004841">
    <property type="entry name" value="AA-permease/SLC12A_dom"/>
</dbReference>
<feature type="compositionally biased region" description="Basic and acidic residues" evidence="7">
    <location>
        <begin position="1"/>
        <end position="25"/>
    </location>
</feature>
<feature type="transmembrane region" description="Helical" evidence="8">
    <location>
        <begin position="156"/>
        <end position="177"/>
    </location>
</feature>
<dbReference type="GO" id="GO:0015171">
    <property type="term" value="F:amino acid transmembrane transporter activity"/>
    <property type="evidence" value="ECO:0007669"/>
    <property type="project" value="TreeGrafter"/>
</dbReference>
<feature type="transmembrane region" description="Helical" evidence="8">
    <location>
        <begin position="183"/>
        <end position="203"/>
    </location>
</feature>
<keyword evidence="4" id="KW-0029">Amino-acid transport</keyword>
<keyword evidence="11" id="KW-1185">Reference proteome</keyword>
<dbReference type="AlphaFoldDB" id="A0A163J442"/>
<evidence type="ECO:0000256" key="8">
    <source>
        <dbReference type="SAM" id="Phobius"/>
    </source>
</evidence>
<evidence type="ECO:0000256" key="7">
    <source>
        <dbReference type="SAM" id="MobiDB-lite"/>
    </source>
</evidence>
<evidence type="ECO:0000259" key="9">
    <source>
        <dbReference type="Pfam" id="PF00324"/>
    </source>
</evidence>
<dbReference type="InterPro" id="IPR050524">
    <property type="entry name" value="APC_YAT"/>
</dbReference>
<dbReference type="Gene3D" id="1.20.1740.10">
    <property type="entry name" value="Amino acid/polyamine transporter I"/>
    <property type="match status" value="1"/>
</dbReference>
<evidence type="ECO:0000256" key="1">
    <source>
        <dbReference type="ARBA" id="ARBA00004141"/>
    </source>
</evidence>
<sequence>METDEKRQVVDDSSDKREHVDHGDVSEQVNPYETHNLKRQLKNRHIAMISIGGVIGTGLFLGTSKSLANGGPAGLLLGYIVMGTIVYAMMNCLGEMVSYLPVPGGHIKLAERFVSPAFSFMLGYNYLYNWIIVLPTELSASAVLVNYWITPDRVSNAVWIVIFLVIVVAINFFGAKAYGEAEFWFASIKILTILGLIILGIIIDAGGAPPNHEVIGVKYWQDPGPWVQFHGIPGSLGRFLGFFSVLMNAAFSFIGTEIVAIAAGETSNPRRNIPKAINKVYIRIILFYVLGTFIIGLVVPSNDPKLLGSNSNANTSPFVIAINNANIQALPHIINACLLSSAWSAASSDLYTSSRALYGLSVSGNAPKIFSRVSKKRGLPYISLFFCSAFSLLAFMGISEGSNTVFGWFQGMTSMCGLISWTCIAITYVRFYSGLKAQGIDRNTLPFKSPLQPFCGYYVIVFTSIIILFSGWSVFLDGGWDTATFVTNYLPLPVAILLFIGATFIRKSRFVRASEMDFHSGIAEIEQEALNEEVPTTMMGKFFDAL</sequence>
<dbReference type="PIRSF" id="PIRSF006060">
    <property type="entry name" value="AA_transporter"/>
    <property type="match status" value="1"/>
</dbReference>
<keyword evidence="3 8" id="KW-0812">Transmembrane</keyword>
<evidence type="ECO:0000256" key="2">
    <source>
        <dbReference type="ARBA" id="ARBA00022448"/>
    </source>
</evidence>
<evidence type="ECO:0000256" key="6">
    <source>
        <dbReference type="ARBA" id="ARBA00023136"/>
    </source>
</evidence>
<feature type="transmembrane region" description="Helical" evidence="8">
    <location>
        <begin position="45"/>
        <end position="61"/>
    </location>
</feature>
<dbReference type="PANTHER" id="PTHR43341:SF20">
    <property type="entry name" value="AAT FAMILY AMINO ACID TRANSPORTER"/>
    <property type="match status" value="1"/>
</dbReference>
<proteinExistence type="predicted"/>
<comment type="subcellular location">
    <subcellularLocation>
        <location evidence="1">Membrane</location>
        <topology evidence="1">Multi-pass membrane protein</topology>
    </subcellularLocation>
</comment>
<keyword evidence="6 8" id="KW-0472">Membrane</keyword>
<dbReference type="EMBL" id="LT551507">
    <property type="protein sequence ID" value="SAL97032.1"/>
    <property type="molecule type" value="Genomic_DNA"/>
</dbReference>
<dbReference type="InParanoid" id="A0A163J442"/>
<dbReference type="FunFam" id="1.20.1740.10:FF:000006">
    <property type="entry name" value="General amino acid permease"/>
    <property type="match status" value="1"/>
</dbReference>
<keyword evidence="5 8" id="KW-1133">Transmembrane helix</keyword>
<reference evidence="10" key="1">
    <citation type="submission" date="2016-04" db="EMBL/GenBank/DDBJ databases">
        <authorList>
            <person name="Evans L.H."/>
            <person name="Alamgir A."/>
            <person name="Owens N."/>
            <person name="Weber N.D."/>
            <person name="Virtaneva K."/>
            <person name="Barbian K."/>
            <person name="Babar A."/>
            <person name="Rosenke K."/>
        </authorList>
    </citation>
    <scope>NUCLEOTIDE SEQUENCE [LARGE SCALE GENOMIC DNA]</scope>
    <source>
        <strain evidence="10">CBS 101.48</strain>
    </source>
</reference>
<feature type="transmembrane region" description="Helical" evidence="8">
    <location>
        <begin position="411"/>
        <end position="433"/>
    </location>
</feature>
<organism evidence="10">
    <name type="scientific">Absidia glauca</name>
    <name type="common">Pin mould</name>
    <dbReference type="NCBI Taxonomy" id="4829"/>
    <lineage>
        <taxon>Eukaryota</taxon>
        <taxon>Fungi</taxon>
        <taxon>Fungi incertae sedis</taxon>
        <taxon>Mucoromycota</taxon>
        <taxon>Mucoromycotina</taxon>
        <taxon>Mucoromycetes</taxon>
        <taxon>Mucorales</taxon>
        <taxon>Cunninghamellaceae</taxon>
        <taxon>Absidia</taxon>
    </lineage>
</organism>